<evidence type="ECO:0000313" key="4">
    <source>
        <dbReference type="Proteomes" id="UP000177958"/>
    </source>
</evidence>
<keyword evidence="1" id="KW-1133">Transmembrane helix</keyword>
<reference evidence="3 4" key="1">
    <citation type="journal article" date="2016" name="Nat. Commun.">
        <title>Thousands of microbial genomes shed light on interconnected biogeochemical processes in an aquifer system.</title>
        <authorList>
            <person name="Anantharaman K."/>
            <person name="Brown C.T."/>
            <person name="Hug L.A."/>
            <person name="Sharon I."/>
            <person name="Castelle C.J."/>
            <person name="Probst A.J."/>
            <person name="Thomas B.C."/>
            <person name="Singh A."/>
            <person name="Wilkins M.J."/>
            <person name="Karaoz U."/>
            <person name="Brodie E.L."/>
            <person name="Williams K.H."/>
            <person name="Hubbard S.S."/>
            <person name="Banfield J.F."/>
        </authorList>
    </citation>
    <scope>NUCLEOTIDE SEQUENCE [LARGE SCALE GENOMIC DNA]</scope>
</reference>
<comment type="caution">
    <text evidence="3">The sequence shown here is derived from an EMBL/GenBank/DDBJ whole genome shotgun (WGS) entry which is preliminary data.</text>
</comment>
<evidence type="ECO:0000256" key="1">
    <source>
        <dbReference type="SAM" id="Phobius"/>
    </source>
</evidence>
<organism evidence="3 4">
    <name type="scientific">Candidatus Kaiserbacteria bacterium RIFCSPHIGHO2_01_FULL_55_17</name>
    <dbReference type="NCBI Taxonomy" id="1798484"/>
    <lineage>
        <taxon>Bacteria</taxon>
        <taxon>Candidatus Kaiseribacteriota</taxon>
    </lineage>
</organism>
<evidence type="ECO:0000256" key="2">
    <source>
        <dbReference type="SAM" id="SignalP"/>
    </source>
</evidence>
<dbReference type="EMBL" id="MFKX01000008">
    <property type="protein sequence ID" value="OGG57874.1"/>
    <property type="molecule type" value="Genomic_DNA"/>
</dbReference>
<evidence type="ECO:0000313" key="3">
    <source>
        <dbReference type="EMBL" id="OGG57874.1"/>
    </source>
</evidence>
<protein>
    <recommendedName>
        <fullName evidence="5">CARDB domain-containing protein</fullName>
    </recommendedName>
</protein>
<sequence>MRYFVLLVLLALPTCALAAPLPAGFPSQTIWVSKTSAAEGETLVISTVVFNSATEALSGTLVFTANDTRIGAREFELPSGESQVHSIEWKPRQGEYQLAARIEGTSAELSQGETPSVLITVAAPPPPSVAQQTMSQVAQIASSSVPFVREITTTIFDAIEPYRQNGIERLEEYLASSHGESEPPGAVAGTSTVNIAGFEEMQKKTGDVLSSLARTVAAGVLFIFKNIALFYPALALLVLGTLYVLARRIRRQSD</sequence>
<dbReference type="Gene3D" id="2.60.40.10">
    <property type="entry name" value="Immunoglobulins"/>
    <property type="match status" value="1"/>
</dbReference>
<gene>
    <name evidence="3" type="ORF">A2853_02995</name>
</gene>
<feature type="signal peptide" evidence="2">
    <location>
        <begin position="1"/>
        <end position="18"/>
    </location>
</feature>
<keyword evidence="1" id="KW-0472">Membrane</keyword>
<keyword evidence="2" id="KW-0732">Signal</keyword>
<dbReference type="AlphaFoldDB" id="A0A1F6D8U7"/>
<keyword evidence="1" id="KW-0812">Transmembrane</keyword>
<dbReference type="InterPro" id="IPR013783">
    <property type="entry name" value="Ig-like_fold"/>
</dbReference>
<feature type="transmembrane region" description="Helical" evidence="1">
    <location>
        <begin position="228"/>
        <end position="246"/>
    </location>
</feature>
<accession>A0A1F6D8U7</accession>
<dbReference type="Proteomes" id="UP000177958">
    <property type="component" value="Unassembled WGS sequence"/>
</dbReference>
<evidence type="ECO:0008006" key="5">
    <source>
        <dbReference type="Google" id="ProtNLM"/>
    </source>
</evidence>
<name>A0A1F6D8U7_9BACT</name>
<proteinExistence type="predicted"/>
<feature type="chain" id="PRO_5009523725" description="CARDB domain-containing protein" evidence="2">
    <location>
        <begin position="19"/>
        <end position="254"/>
    </location>
</feature>